<comment type="caution">
    <text evidence="1">The sequence shown here is derived from an EMBL/GenBank/DDBJ whole genome shotgun (WGS) entry which is preliminary data.</text>
</comment>
<dbReference type="EMBL" id="VSSQ01128360">
    <property type="protein sequence ID" value="MPN57164.1"/>
    <property type="molecule type" value="Genomic_DNA"/>
</dbReference>
<evidence type="ECO:0000313" key="1">
    <source>
        <dbReference type="EMBL" id="MPN57164.1"/>
    </source>
</evidence>
<reference evidence="1" key="1">
    <citation type="submission" date="2019-08" db="EMBL/GenBank/DDBJ databases">
        <authorList>
            <person name="Kucharzyk K."/>
            <person name="Murdoch R.W."/>
            <person name="Higgins S."/>
            <person name="Loffler F."/>
        </authorList>
    </citation>
    <scope>NUCLEOTIDE SEQUENCE</scope>
</reference>
<accession>A0A645J9K7</accession>
<protein>
    <submittedName>
        <fullName evidence="1">Uncharacterized protein</fullName>
    </submittedName>
</protein>
<name>A0A645J9K7_9ZZZZ</name>
<organism evidence="1">
    <name type="scientific">bioreactor metagenome</name>
    <dbReference type="NCBI Taxonomy" id="1076179"/>
    <lineage>
        <taxon>unclassified sequences</taxon>
        <taxon>metagenomes</taxon>
        <taxon>ecological metagenomes</taxon>
    </lineage>
</organism>
<dbReference type="AlphaFoldDB" id="A0A645J9K7"/>
<sequence length="110" mass="12171">MQIMRYGRSMRHERHPAIRNVLGQLGVPVNHVVWGSAAVGYASKEGRQDGENKKTWFTAKSSAGTGKGRPTGVPFVQFYAVQSKVRTKISLFFKKSSTVSKPNRRSSSST</sequence>
<proteinExistence type="predicted"/>
<gene>
    <name evidence="1" type="ORF">SDC9_204858</name>
</gene>